<organism evidence="4 5">
    <name type="scientific">[Clostridium] polysaccharolyticum</name>
    <dbReference type="NCBI Taxonomy" id="29364"/>
    <lineage>
        <taxon>Bacteria</taxon>
        <taxon>Bacillati</taxon>
        <taxon>Bacillota</taxon>
        <taxon>Clostridia</taxon>
        <taxon>Lachnospirales</taxon>
        <taxon>Lachnospiraceae</taxon>
    </lineage>
</organism>
<dbReference type="PANTHER" id="PTHR37829">
    <property type="entry name" value="PHAGE-LIKE ELEMENT PBSX PROTEIN XKDT"/>
    <property type="match status" value="1"/>
</dbReference>
<keyword evidence="5" id="KW-1185">Reference proteome</keyword>
<evidence type="ECO:0000313" key="5">
    <source>
        <dbReference type="Proteomes" id="UP000199800"/>
    </source>
</evidence>
<dbReference type="InterPro" id="IPR058530">
    <property type="entry name" value="Baseplate_J-like_C"/>
</dbReference>
<evidence type="ECO:0000259" key="3">
    <source>
        <dbReference type="Pfam" id="PF26079"/>
    </source>
</evidence>
<proteinExistence type="inferred from homology"/>
<evidence type="ECO:0000256" key="1">
    <source>
        <dbReference type="ARBA" id="ARBA00038087"/>
    </source>
</evidence>
<dbReference type="EMBL" id="FOHN01000002">
    <property type="protein sequence ID" value="SES68398.1"/>
    <property type="molecule type" value="Genomic_DNA"/>
</dbReference>
<dbReference type="AlphaFoldDB" id="A0A1H9YHJ7"/>
<evidence type="ECO:0000313" key="4">
    <source>
        <dbReference type="EMBL" id="SES68398.1"/>
    </source>
</evidence>
<feature type="domain" description="Baseplate J-like C-terminal" evidence="3">
    <location>
        <begin position="312"/>
        <end position="400"/>
    </location>
</feature>
<dbReference type="InterPro" id="IPR052399">
    <property type="entry name" value="Phage_Baseplate_Assmbl_Protein"/>
</dbReference>
<comment type="similarity">
    <text evidence="1">Belongs to the Mu gp47/PBSX XkdT family.</text>
</comment>
<evidence type="ECO:0000259" key="2">
    <source>
        <dbReference type="Pfam" id="PF26078"/>
    </source>
</evidence>
<dbReference type="Pfam" id="PF26079">
    <property type="entry name" value="Baseplate_J_C"/>
    <property type="match status" value="1"/>
</dbReference>
<gene>
    <name evidence="4" type="ORF">SAMN04487772_10220</name>
</gene>
<feature type="domain" description="Baseplate J-like central" evidence="2">
    <location>
        <begin position="243"/>
        <end position="305"/>
    </location>
</feature>
<protein>
    <submittedName>
        <fullName evidence="4">Uncharacterized phage protein gp47/JayE</fullName>
    </submittedName>
</protein>
<reference evidence="4 5" key="1">
    <citation type="submission" date="2016-10" db="EMBL/GenBank/DDBJ databases">
        <authorList>
            <person name="de Groot N.N."/>
        </authorList>
    </citation>
    <scope>NUCLEOTIDE SEQUENCE [LARGE SCALE GENOMIC DNA]</scope>
    <source>
        <strain evidence="4 5">DSM 1801</strain>
    </source>
</reference>
<dbReference type="Pfam" id="PF26078">
    <property type="entry name" value="Baseplate_J_M"/>
    <property type="match status" value="1"/>
</dbReference>
<dbReference type="InterPro" id="IPR058531">
    <property type="entry name" value="Baseplate_J_M"/>
</dbReference>
<dbReference type="PANTHER" id="PTHR37829:SF3">
    <property type="entry name" value="PROTEIN JAYE-RELATED"/>
    <property type="match status" value="1"/>
</dbReference>
<dbReference type="RefSeq" id="WP_177180567.1">
    <property type="nucleotide sequence ID" value="NZ_FOHN01000002.1"/>
</dbReference>
<dbReference type="Proteomes" id="UP000199800">
    <property type="component" value="Unassembled WGS sequence"/>
</dbReference>
<accession>A0A1H9YHJ7</accession>
<dbReference type="STRING" id="29364.SAMN04487772_10220"/>
<sequence>MFESYTDKFLLDRMLEKVDDKMDKREGSIIYDALAPAALELSNFYVALEMVMKEVFGDSASYYYLIKRAAERGVYPQQATNAVCKMSATPSSVTLNAGDRFNLDDLNYSVIGPVADETGKWKIECESDGECGNKETGDLIPIETIEGLETATITGVLIPGEEEEEEEDFRERYFNSFSSKSYGGNKLDYMEKVNSMQGVGGCKPIRAWNGYSPSSMIPDSAVTTWFDQQSSSTLGSGVYTWISNVYNAAMNHLLTTGGTVKIIIINSQFRKPSDTLIQSVQEELDPGYDGEGDGVAPVGHVVNVVGVEETTVNFTFTLTLDSGKTFDDVQSVIETVIESKLTELRQQWSASDGIIIRKSVIESSILSIDGVIDITETMINGSASNLALDIEHIPVLGVVSSGT</sequence>
<name>A0A1H9YHJ7_9FIRM</name>